<sequence>MMKFGVDIDGHSDIFGSMPEIIAYYVKHMYLDKFKEQGDDEFTYTWGPRAKALFPEKNLMKLMAQMYPDMDENKTKVLMRGIKMAAEE</sequence>
<gene>
    <name evidence="2" type="ORF">HK103_001945</name>
</gene>
<proteinExistence type="predicted"/>
<evidence type="ECO:0000313" key="2">
    <source>
        <dbReference type="EMBL" id="KAJ3259684.1"/>
    </source>
</evidence>
<protein>
    <recommendedName>
        <fullName evidence="1">MAGE domain-containing protein</fullName>
    </recommendedName>
</protein>
<dbReference type="Proteomes" id="UP001210925">
    <property type="component" value="Unassembled WGS sequence"/>
</dbReference>
<comment type="caution">
    <text evidence="2">The sequence shown here is derived from an EMBL/GenBank/DDBJ whole genome shotgun (WGS) entry which is preliminary data.</text>
</comment>
<dbReference type="Pfam" id="PF01454">
    <property type="entry name" value="MAGE"/>
    <property type="match status" value="1"/>
</dbReference>
<reference evidence="2" key="1">
    <citation type="submission" date="2020-05" db="EMBL/GenBank/DDBJ databases">
        <title>Phylogenomic resolution of chytrid fungi.</title>
        <authorList>
            <person name="Stajich J.E."/>
            <person name="Amses K."/>
            <person name="Simmons R."/>
            <person name="Seto K."/>
            <person name="Myers J."/>
            <person name="Bonds A."/>
            <person name="Quandt C.A."/>
            <person name="Barry K."/>
            <person name="Liu P."/>
            <person name="Grigoriev I."/>
            <person name="Longcore J.E."/>
            <person name="James T.Y."/>
        </authorList>
    </citation>
    <scope>NUCLEOTIDE SEQUENCE</scope>
    <source>
        <strain evidence="2">PLAUS21</strain>
    </source>
</reference>
<dbReference type="InterPro" id="IPR002190">
    <property type="entry name" value="MHD_dom"/>
</dbReference>
<accession>A0AAD5UNM1</accession>
<evidence type="ECO:0000259" key="1">
    <source>
        <dbReference type="Pfam" id="PF01454"/>
    </source>
</evidence>
<dbReference type="InterPro" id="IPR041899">
    <property type="entry name" value="MAGE_WH2"/>
</dbReference>
<organism evidence="2 3">
    <name type="scientific">Boothiomyces macroporosus</name>
    <dbReference type="NCBI Taxonomy" id="261099"/>
    <lineage>
        <taxon>Eukaryota</taxon>
        <taxon>Fungi</taxon>
        <taxon>Fungi incertae sedis</taxon>
        <taxon>Chytridiomycota</taxon>
        <taxon>Chytridiomycota incertae sedis</taxon>
        <taxon>Chytridiomycetes</taxon>
        <taxon>Rhizophydiales</taxon>
        <taxon>Terramycetaceae</taxon>
        <taxon>Boothiomyces</taxon>
    </lineage>
</organism>
<evidence type="ECO:0000313" key="3">
    <source>
        <dbReference type="Proteomes" id="UP001210925"/>
    </source>
</evidence>
<name>A0AAD5UNM1_9FUNG</name>
<dbReference type="EMBL" id="JADGKB010000016">
    <property type="protein sequence ID" value="KAJ3259684.1"/>
    <property type="molecule type" value="Genomic_DNA"/>
</dbReference>
<dbReference type="Gene3D" id="1.10.10.1210">
    <property type="entry name" value="MAGE homology domain, winged helix WH2 motif"/>
    <property type="match status" value="1"/>
</dbReference>
<feature type="domain" description="MAGE" evidence="1">
    <location>
        <begin position="2"/>
        <end position="55"/>
    </location>
</feature>
<keyword evidence="3" id="KW-1185">Reference proteome</keyword>
<dbReference type="AlphaFoldDB" id="A0AAD5UNM1"/>